<evidence type="ECO:0000256" key="5">
    <source>
        <dbReference type="ARBA" id="ARBA00022946"/>
    </source>
</evidence>
<feature type="domain" description="Acyl-CoA oxidase/dehydrogenase middle" evidence="13">
    <location>
        <begin position="135"/>
        <end position="226"/>
    </location>
</feature>
<organism evidence="15 16">
    <name type="scientific">Flavobacterium sediminis</name>
    <dbReference type="NCBI Taxonomy" id="2201181"/>
    <lineage>
        <taxon>Bacteria</taxon>
        <taxon>Pseudomonadati</taxon>
        <taxon>Bacteroidota</taxon>
        <taxon>Flavobacteriia</taxon>
        <taxon>Flavobacteriales</taxon>
        <taxon>Flavobacteriaceae</taxon>
        <taxon>Flavobacterium</taxon>
    </lineage>
</organism>
<dbReference type="Proteomes" id="UP000245429">
    <property type="component" value="Chromosome"/>
</dbReference>
<evidence type="ECO:0000259" key="14">
    <source>
        <dbReference type="Pfam" id="PF02771"/>
    </source>
</evidence>
<dbReference type="PROSITE" id="PS00073">
    <property type="entry name" value="ACYL_COA_DH_2"/>
    <property type="match status" value="1"/>
</dbReference>
<dbReference type="Gene3D" id="1.10.540.10">
    <property type="entry name" value="Acyl-CoA dehydrogenase/oxidase, N-terminal domain"/>
    <property type="match status" value="1"/>
</dbReference>
<evidence type="ECO:0000259" key="12">
    <source>
        <dbReference type="Pfam" id="PF00441"/>
    </source>
</evidence>
<feature type="domain" description="Acyl-CoA dehydrogenase/oxidase C-terminal" evidence="12">
    <location>
        <begin position="238"/>
        <end position="383"/>
    </location>
</feature>
<dbReference type="Gene3D" id="2.40.110.10">
    <property type="entry name" value="Butyryl-CoA Dehydrogenase, subunit A, domain 2"/>
    <property type="match status" value="1"/>
</dbReference>
<dbReference type="InterPro" id="IPR037069">
    <property type="entry name" value="AcylCoA_DH/ox_N_sf"/>
</dbReference>
<evidence type="ECO:0000256" key="9">
    <source>
        <dbReference type="ARBA" id="ARBA00039033"/>
    </source>
</evidence>
<comment type="cofactor">
    <cofactor evidence="1 11">
        <name>FAD</name>
        <dbReference type="ChEBI" id="CHEBI:57692"/>
    </cofactor>
</comment>
<comment type="pathway">
    <text evidence="7">Amino-acid metabolism; lysine degradation.</text>
</comment>
<dbReference type="GO" id="GO:0000062">
    <property type="term" value="F:fatty-acyl-CoA binding"/>
    <property type="evidence" value="ECO:0007669"/>
    <property type="project" value="TreeGrafter"/>
</dbReference>
<evidence type="ECO:0000256" key="8">
    <source>
        <dbReference type="ARBA" id="ARBA00037927"/>
    </source>
</evidence>
<dbReference type="PANTHER" id="PTHR42807">
    <property type="entry name" value="GLUTARYL-COA DEHYDROGENASE, MITOCHONDRIAL"/>
    <property type="match status" value="1"/>
</dbReference>
<evidence type="ECO:0000313" key="15">
    <source>
        <dbReference type="EMBL" id="AWM13878.1"/>
    </source>
</evidence>
<keyword evidence="16" id="KW-1185">Reference proteome</keyword>
<evidence type="ECO:0000313" key="16">
    <source>
        <dbReference type="Proteomes" id="UP000245429"/>
    </source>
</evidence>
<keyword evidence="3 11" id="KW-0285">Flavoprotein</keyword>
<dbReference type="KEGG" id="fse:DI487_08395"/>
<dbReference type="GO" id="GO:0004361">
    <property type="term" value="F:glutaryl-CoA dehydrogenase activity"/>
    <property type="evidence" value="ECO:0007669"/>
    <property type="project" value="UniProtKB-EC"/>
</dbReference>
<sequence length="392" mass="43423">MKPDLFQSPDYYLLDDLLSDEHKLVREASRAWVKKEVSPIIEEYAQRAEFPKQLIKGLGEIGGFGPYIPVEYGGAGLDQISYGLIMQEIERGDSGIRSTSSVQSSLVMYPIWKYGTEEQKMKYLPKLATGEMMGCFGLTEPDFGSNPSGMITNFKDKGDHYLLNGAKMWISNAPFADIAVVWAKNEEGRIHGLVVERGMEGFSTPETHNKWSLRASATGELIFDNVKVPKENLLPGKSGLGAPLGCLDSARYGIAWGAIGAAMDCYDTALRYSKERIQFDKPIGATQLQQKKLAEMITEITKAQLLAWRLGVLRNEGRATSAQISMAKRNNVDMAIKIAREARQMLGGMGITGEYSIMRHMMNLESVITYEGTHDIHLLITGMDVTGLSAFK</sequence>
<protein>
    <recommendedName>
        <fullName evidence="9">glutaryl-CoA dehydrogenase (ETF)</fullName>
        <ecNumber evidence="9">1.3.8.6</ecNumber>
    </recommendedName>
</protein>
<dbReference type="InterPro" id="IPR006091">
    <property type="entry name" value="Acyl-CoA_Oxase/DH_mid-dom"/>
</dbReference>
<reference evidence="15 16" key="1">
    <citation type="submission" date="2018-05" db="EMBL/GenBank/DDBJ databases">
        <title>Flavobacterium sp. MEBiC07310.</title>
        <authorList>
            <person name="Baek K."/>
        </authorList>
    </citation>
    <scope>NUCLEOTIDE SEQUENCE [LARGE SCALE GENOMIC DNA]</scope>
    <source>
        <strain evidence="15 16">MEBiC07310</strain>
    </source>
</reference>
<accession>A0A2U8QUN1</accession>
<evidence type="ECO:0000259" key="13">
    <source>
        <dbReference type="Pfam" id="PF02770"/>
    </source>
</evidence>
<feature type="domain" description="Acyl-CoA dehydrogenase/oxidase N-terminal" evidence="14">
    <location>
        <begin position="19"/>
        <end position="131"/>
    </location>
</feature>
<evidence type="ECO:0000256" key="2">
    <source>
        <dbReference type="ARBA" id="ARBA00009347"/>
    </source>
</evidence>
<gene>
    <name evidence="15" type="ORF">DI487_08395</name>
</gene>
<dbReference type="Pfam" id="PF00441">
    <property type="entry name" value="Acyl-CoA_dh_1"/>
    <property type="match status" value="1"/>
</dbReference>
<dbReference type="PANTHER" id="PTHR42807:SF1">
    <property type="entry name" value="GLUTARYL-COA DEHYDROGENASE, MITOCHONDRIAL"/>
    <property type="match status" value="1"/>
</dbReference>
<dbReference type="Pfam" id="PF02771">
    <property type="entry name" value="Acyl-CoA_dh_N"/>
    <property type="match status" value="1"/>
</dbReference>
<keyword evidence="6 11" id="KW-0560">Oxidoreductase</keyword>
<comment type="pathway">
    <text evidence="8">Amino-acid metabolism; tryptophan metabolism.</text>
</comment>
<dbReference type="Gene3D" id="1.20.140.10">
    <property type="entry name" value="Butyryl-CoA Dehydrogenase, subunit A, domain 3"/>
    <property type="match status" value="1"/>
</dbReference>
<comment type="catalytic activity">
    <reaction evidence="10">
        <text>glutaryl-CoA + oxidized [electron-transfer flavoprotein] + 2 H(+) = (2E)-butenoyl-CoA + reduced [electron-transfer flavoprotein] + CO2</text>
        <dbReference type="Rhea" id="RHEA:13389"/>
        <dbReference type="Rhea" id="RHEA-COMP:10685"/>
        <dbReference type="Rhea" id="RHEA-COMP:10686"/>
        <dbReference type="ChEBI" id="CHEBI:15378"/>
        <dbReference type="ChEBI" id="CHEBI:16526"/>
        <dbReference type="ChEBI" id="CHEBI:57332"/>
        <dbReference type="ChEBI" id="CHEBI:57378"/>
        <dbReference type="ChEBI" id="CHEBI:57692"/>
        <dbReference type="ChEBI" id="CHEBI:58307"/>
        <dbReference type="EC" id="1.3.8.6"/>
    </reaction>
</comment>
<dbReference type="GO" id="GO:0046949">
    <property type="term" value="P:fatty-acyl-CoA biosynthetic process"/>
    <property type="evidence" value="ECO:0007669"/>
    <property type="project" value="TreeGrafter"/>
</dbReference>
<dbReference type="SUPFAM" id="SSF47203">
    <property type="entry name" value="Acyl-CoA dehydrogenase C-terminal domain-like"/>
    <property type="match status" value="1"/>
</dbReference>
<dbReference type="EMBL" id="CP029463">
    <property type="protein sequence ID" value="AWM13878.1"/>
    <property type="molecule type" value="Genomic_DNA"/>
</dbReference>
<evidence type="ECO:0000256" key="3">
    <source>
        <dbReference type="ARBA" id="ARBA00022630"/>
    </source>
</evidence>
<dbReference type="InterPro" id="IPR006089">
    <property type="entry name" value="Acyl-CoA_DH_CS"/>
</dbReference>
<evidence type="ECO:0000256" key="6">
    <source>
        <dbReference type="ARBA" id="ARBA00023002"/>
    </source>
</evidence>
<dbReference type="AlphaFoldDB" id="A0A2U8QUN1"/>
<proteinExistence type="inferred from homology"/>
<evidence type="ECO:0000256" key="7">
    <source>
        <dbReference type="ARBA" id="ARBA00037899"/>
    </source>
</evidence>
<dbReference type="SUPFAM" id="SSF56645">
    <property type="entry name" value="Acyl-CoA dehydrogenase NM domain-like"/>
    <property type="match status" value="1"/>
</dbReference>
<keyword evidence="4 11" id="KW-0274">FAD</keyword>
<comment type="similarity">
    <text evidence="2 11">Belongs to the acyl-CoA dehydrogenase family.</text>
</comment>
<dbReference type="InterPro" id="IPR046373">
    <property type="entry name" value="Acyl-CoA_Oxase/DH_mid-dom_sf"/>
</dbReference>
<dbReference type="EC" id="1.3.8.6" evidence="9"/>
<keyword evidence="5" id="KW-0809">Transit peptide</keyword>
<evidence type="ECO:0000256" key="10">
    <source>
        <dbReference type="ARBA" id="ARBA00049493"/>
    </source>
</evidence>
<dbReference type="InterPro" id="IPR009075">
    <property type="entry name" value="AcylCo_DH/oxidase_C"/>
</dbReference>
<dbReference type="RefSeq" id="WP_109569245.1">
    <property type="nucleotide sequence ID" value="NZ_CP029463.1"/>
</dbReference>
<dbReference type="OrthoDB" id="9802867at2"/>
<dbReference type="InterPro" id="IPR013786">
    <property type="entry name" value="AcylCoA_DH/ox_N"/>
</dbReference>
<dbReference type="FunFam" id="1.10.540.10:FF:000002">
    <property type="entry name" value="Acyl-CoA dehydrogenase FadE19"/>
    <property type="match status" value="1"/>
</dbReference>
<name>A0A2U8QUN1_9FLAO</name>
<dbReference type="InterPro" id="IPR036250">
    <property type="entry name" value="AcylCo_DH-like_C"/>
</dbReference>
<dbReference type="GO" id="GO:0033539">
    <property type="term" value="P:fatty acid beta-oxidation using acyl-CoA dehydrogenase"/>
    <property type="evidence" value="ECO:0007669"/>
    <property type="project" value="TreeGrafter"/>
</dbReference>
<dbReference type="InterPro" id="IPR052033">
    <property type="entry name" value="Glutaryl-CoA_DH_mitochondrial"/>
</dbReference>
<dbReference type="Pfam" id="PF02770">
    <property type="entry name" value="Acyl-CoA_dh_M"/>
    <property type="match status" value="1"/>
</dbReference>
<dbReference type="InterPro" id="IPR009100">
    <property type="entry name" value="AcylCoA_DH/oxidase_NM_dom_sf"/>
</dbReference>
<evidence type="ECO:0000256" key="11">
    <source>
        <dbReference type="RuleBase" id="RU362125"/>
    </source>
</evidence>
<evidence type="ECO:0000256" key="1">
    <source>
        <dbReference type="ARBA" id="ARBA00001974"/>
    </source>
</evidence>
<evidence type="ECO:0000256" key="4">
    <source>
        <dbReference type="ARBA" id="ARBA00022827"/>
    </source>
</evidence>
<dbReference type="GO" id="GO:0050660">
    <property type="term" value="F:flavin adenine dinucleotide binding"/>
    <property type="evidence" value="ECO:0007669"/>
    <property type="project" value="InterPro"/>
</dbReference>